<sequence>MRLNKGKPAGRGLMIFMIALSLASSLASVVWARPKEAVPQDNKIWDWRPLQKNNFFHAITNYGVLGQVKGGGAAYAFWPAPAIDADSQIVPPAMNYIFGWGLWIGAQVRSTKPGKTRDTLTTVGYNPNNATGEYTAGAVIGGAPQSVSAADVKIYSSLEAGWPLKTTGGKDSVMSVEDTRAAYNDYALLKHATGGRPLKVEVTQTTYQWNYPTNQDIIFFLFEVKNTGPDTLFDVYLAPTADCDIGNEAGTNANDVCYYDVTTNMGYQYQVSKTEVGWTRDAGCVGFMFMESPIANKSFTSPNGDFHIDIGDTIGLYAFKTFNIAVDPPDDITQYQELAGYNYLTGDFKRLDPKPSPGDCRFMESTGPIDMAPGSTAKTIVAVICANFDYSYLNVNDTLAIADLRAKAKSAKTIYDANWLLPGPPPAPALTITPGHHRAIIGWDNSSEIEANPKNKNLLYAQKVTRDSSTLAKFDPNFLTNIFQGYKLYKSDDGSTWKLLAQWDKDDRYVVDSIGMIVTGPETLKAAQWVPSDSTYRSVVLNPIWINLGADSTFNWKTPAFLTDTRGSNSGLQYSYVDENLINGFTYYYSVRAYGINWQSDLNDAKDSIISKSPAYYETAISENATAAVPRSEPNEYLAPQGYVTSYAGKAYNLSQKIAVTIDLPRAVKNGTFKQIWGPVTRSSGKDNSSSPAYYPVLSYLVTDQDGDTVVMPTPSTMLFDTVRGVARWLKSVKYTPGNYITIINDILVNKSGFAIKSIVPSASYTDTASVALITNPDMRWGFRNGTLEIRWTVTGTSPSDTLWPQVWHVVDSAQNIVVQVPYDSTKLNDCVSSSWNLGGTGTRKGRMYITSDTSVSDTANSWTSSKFARQYINLCGVRLYFNRGPASTTRMMTWGANKPANGDIWRLRTTGSTVPVEGEYQVITTSEYQFTSSVADLKKIKVIPNPYIARNIWERTNDRNKLQFTNLPSKCTVKIYTLAGNLIKVLEHDDNAGRDGGTCWWDPMLTMNQQQLASGVYLYYVDAPGIGTHVGKFAVVR</sequence>
<organism evidence="1 2">
    <name type="scientific">candidate division TA06 bacterium</name>
    <dbReference type="NCBI Taxonomy" id="2250710"/>
    <lineage>
        <taxon>Bacteria</taxon>
        <taxon>Bacteria division TA06</taxon>
    </lineage>
</organism>
<accession>A0A933I9N4</accession>
<proteinExistence type="predicted"/>
<evidence type="ECO:0000313" key="1">
    <source>
        <dbReference type="EMBL" id="MBI4727147.1"/>
    </source>
</evidence>
<name>A0A933I9N4_UNCT6</name>
<dbReference type="Proteomes" id="UP000736328">
    <property type="component" value="Unassembled WGS sequence"/>
</dbReference>
<protein>
    <recommendedName>
        <fullName evidence="3">T9SS type A sorting domain-containing protein</fullName>
    </recommendedName>
</protein>
<comment type="caution">
    <text evidence="1">The sequence shown here is derived from an EMBL/GenBank/DDBJ whole genome shotgun (WGS) entry which is preliminary data.</text>
</comment>
<dbReference type="EMBL" id="JACQXR010000105">
    <property type="protein sequence ID" value="MBI4727147.1"/>
    <property type="molecule type" value="Genomic_DNA"/>
</dbReference>
<dbReference type="AlphaFoldDB" id="A0A933I9N4"/>
<evidence type="ECO:0000313" key="2">
    <source>
        <dbReference type="Proteomes" id="UP000736328"/>
    </source>
</evidence>
<evidence type="ECO:0008006" key="3">
    <source>
        <dbReference type="Google" id="ProtNLM"/>
    </source>
</evidence>
<reference evidence="1" key="1">
    <citation type="submission" date="2020-07" db="EMBL/GenBank/DDBJ databases">
        <title>Huge and variable diversity of episymbiotic CPR bacteria and DPANN archaea in groundwater ecosystems.</title>
        <authorList>
            <person name="He C.Y."/>
            <person name="Keren R."/>
            <person name="Whittaker M."/>
            <person name="Farag I.F."/>
            <person name="Doudna J."/>
            <person name="Cate J.H.D."/>
            <person name="Banfield J.F."/>
        </authorList>
    </citation>
    <scope>NUCLEOTIDE SEQUENCE</scope>
    <source>
        <strain evidence="1">NC_groundwater_1520_Pr4_B-0.1um_53_5</strain>
    </source>
</reference>
<gene>
    <name evidence="1" type="ORF">HY768_08000</name>
</gene>